<keyword evidence="2" id="KW-0732">Signal</keyword>
<evidence type="ECO:0000313" key="3">
    <source>
        <dbReference type="EMBL" id="MBB3048117.1"/>
    </source>
</evidence>
<dbReference type="PROSITE" id="PS51257">
    <property type="entry name" value="PROKAR_LIPOPROTEIN"/>
    <property type="match status" value="1"/>
</dbReference>
<name>A0A7W4W764_9GAMM</name>
<reference evidence="3 4" key="1">
    <citation type="submission" date="2020-08" db="EMBL/GenBank/DDBJ databases">
        <title>Genomic Encyclopedia of Type Strains, Phase III (KMG-III): the genomes of soil and plant-associated and newly described type strains.</title>
        <authorList>
            <person name="Whitman W."/>
        </authorList>
    </citation>
    <scope>NUCLEOTIDE SEQUENCE [LARGE SCALE GENOMIC DNA]</scope>
    <source>
        <strain evidence="3 4">CECT 8654</strain>
    </source>
</reference>
<evidence type="ECO:0008006" key="5">
    <source>
        <dbReference type="Google" id="ProtNLM"/>
    </source>
</evidence>
<keyword evidence="4" id="KW-1185">Reference proteome</keyword>
<comment type="caution">
    <text evidence="3">The sequence shown here is derived from an EMBL/GenBank/DDBJ whole genome shotgun (WGS) entry which is preliminary data.</text>
</comment>
<dbReference type="EMBL" id="JACHWY010000002">
    <property type="protein sequence ID" value="MBB3048117.1"/>
    <property type="molecule type" value="Genomic_DNA"/>
</dbReference>
<evidence type="ECO:0000313" key="4">
    <source>
        <dbReference type="Proteomes" id="UP000537130"/>
    </source>
</evidence>
<organism evidence="3 4">
    <name type="scientific">Litorivivens lipolytica</name>
    <dbReference type="NCBI Taxonomy" id="1524264"/>
    <lineage>
        <taxon>Bacteria</taxon>
        <taxon>Pseudomonadati</taxon>
        <taxon>Pseudomonadota</taxon>
        <taxon>Gammaproteobacteria</taxon>
        <taxon>Litorivivens</taxon>
    </lineage>
</organism>
<gene>
    <name evidence="3" type="ORF">FHR99_002383</name>
</gene>
<keyword evidence="1" id="KW-0175">Coiled coil</keyword>
<dbReference type="RefSeq" id="WP_183410880.1">
    <property type="nucleotide sequence ID" value="NZ_JACHWY010000002.1"/>
</dbReference>
<dbReference type="Proteomes" id="UP000537130">
    <property type="component" value="Unassembled WGS sequence"/>
</dbReference>
<protein>
    <recommendedName>
        <fullName evidence="5">Tetratricopeptide repeat-containing protein</fullName>
    </recommendedName>
</protein>
<evidence type="ECO:0000256" key="2">
    <source>
        <dbReference type="SAM" id="SignalP"/>
    </source>
</evidence>
<dbReference type="AlphaFoldDB" id="A0A7W4W764"/>
<feature type="coiled-coil region" evidence="1">
    <location>
        <begin position="127"/>
        <end position="154"/>
    </location>
</feature>
<feature type="chain" id="PRO_5030876001" description="Tetratricopeptide repeat-containing protein" evidence="2">
    <location>
        <begin position="19"/>
        <end position="157"/>
    </location>
</feature>
<sequence>MKRFLSLIVIVSLLSGCAAIRSQQGEEPTALMEMALQYYFTGNPKEALGVLEKVYGDEGAAESEQQDALALAVLIHLERGRGENLSAAGKLLPKLKEGDNTDHTMLKRALTIAYNNTRQNSRASSEASACERELSKALTENRLLEQTVTKLRELSLE</sequence>
<evidence type="ECO:0000256" key="1">
    <source>
        <dbReference type="SAM" id="Coils"/>
    </source>
</evidence>
<feature type="signal peptide" evidence="2">
    <location>
        <begin position="1"/>
        <end position="18"/>
    </location>
</feature>
<proteinExistence type="predicted"/>
<accession>A0A7W4W764</accession>